<protein>
    <submittedName>
        <fullName evidence="1">Uncharacterized protein</fullName>
    </submittedName>
</protein>
<evidence type="ECO:0000313" key="1">
    <source>
        <dbReference type="EMBL" id="GBP91318.1"/>
    </source>
</evidence>
<accession>A0A4C1ZUE2</accession>
<dbReference type="AlphaFoldDB" id="A0A4C1ZUE2"/>
<proteinExistence type="predicted"/>
<evidence type="ECO:0000313" key="2">
    <source>
        <dbReference type="Proteomes" id="UP000299102"/>
    </source>
</evidence>
<reference evidence="1 2" key="1">
    <citation type="journal article" date="2019" name="Commun. Biol.">
        <title>The bagworm genome reveals a unique fibroin gene that provides high tensile strength.</title>
        <authorList>
            <person name="Kono N."/>
            <person name="Nakamura H."/>
            <person name="Ohtoshi R."/>
            <person name="Tomita M."/>
            <person name="Numata K."/>
            <person name="Arakawa K."/>
        </authorList>
    </citation>
    <scope>NUCLEOTIDE SEQUENCE [LARGE SCALE GENOMIC DNA]</scope>
</reference>
<dbReference type="Proteomes" id="UP000299102">
    <property type="component" value="Unassembled WGS sequence"/>
</dbReference>
<comment type="caution">
    <text evidence="1">The sequence shown here is derived from an EMBL/GenBank/DDBJ whole genome shotgun (WGS) entry which is preliminary data.</text>
</comment>
<keyword evidence="2" id="KW-1185">Reference proteome</keyword>
<sequence length="109" mass="11802">MDRFPRQCAARAEPFVYASRRRALPPVSRAGAGGRVDVYKKTSGIRKRCGSSSAERPSNVVEVTKIALFRSMKHVVLPNSIARKLQGWVFAGSRSGDAGAARSSAIKIL</sequence>
<dbReference type="EMBL" id="BGZK01002159">
    <property type="protein sequence ID" value="GBP91318.1"/>
    <property type="molecule type" value="Genomic_DNA"/>
</dbReference>
<name>A0A4C1ZUE2_EUMVA</name>
<organism evidence="1 2">
    <name type="scientific">Eumeta variegata</name>
    <name type="common">Bagworm moth</name>
    <name type="synonym">Eumeta japonica</name>
    <dbReference type="NCBI Taxonomy" id="151549"/>
    <lineage>
        <taxon>Eukaryota</taxon>
        <taxon>Metazoa</taxon>
        <taxon>Ecdysozoa</taxon>
        <taxon>Arthropoda</taxon>
        <taxon>Hexapoda</taxon>
        <taxon>Insecta</taxon>
        <taxon>Pterygota</taxon>
        <taxon>Neoptera</taxon>
        <taxon>Endopterygota</taxon>
        <taxon>Lepidoptera</taxon>
        <taxon>Glossata</taxon>
        <taxon>Ditrysia</taxon>
        <taxon>Tineoidea</taxon>
        <taxon>Psychidae</taxon>
        <taxon>Oiketicinae</taxon>
        <taxon>Eumeta</taxon>
    </lineage>
</organism>
<gene>
    <name evidence="1" type="ORF">EVAR_65549_1</name>
</gene>